<accession>A0A1G5N536</accession>
<dbReference type="Pfam" id="PF08245">
    <property type="entry name" value="Mur_ligase_M"/>
    <property type="match status" value="1"/>
</dbReference>
<evidence type="ECO:0000256" key="2">
    <source>
        <dbReference type="ARBA" id="ARBA00022598"/>
    </source>
</evidence>
<dbReference type="PANTHER" id="PTHR43024:SF1">
    <property type="entry name" value="UDP-N-ACETYLMURAMOYL-TRIPEPTIDE--D-ALANYL-D-ALANINE LIGASE"/>
    <property type="match status" value="1"/>
</dbReference>
<dbReference type="GO" id="GO:0005524">
    <property type="term" value="F:ATP binding"/>
    <property type="evidence" value="ECO:0007669"/>
    <property type="project" value="UniProtKB-UniRule"/>
</dbReference>
<dbReference type="RefSeq" id="WP_092811013.1">
    <property type="nucleotide sequence ID" value="NZ_FMVW01000002.1"/>
</dbReference>
<evidence type="ECO:0000313" key="16">
    <source>
        <dbReference type="Proteomes" id="UP000199347"/>
    </source>
</evidence>
<evidence type="ECO:0000259" key="12">
    <source>
        <dbReference type="Pfam" id="PF01225"/>
    </source>
</evidence>
<dbReference type="InterPro" id="IPR036565">
    <property type="entry name" value="Mur-like_cat_sf"/>
</dbReference>
<dbReference type="InterPro" id="IPR013221">
    <property type="entry name" value="Mur_ligase_cen"/>
</dbReference>
<feature type="domain" description="Mur ligase central" evidence="14">
    <location>
        <begin position="126"/>
        <end position="315"/>
    </location>
</feature>
<evidence type="ECO:0000256" key="7">
    <source>
        <dbReference type="ARBA" id="ARBA00022984"/>
    </source>
</evidence>
<keyword evidence="6 10" id="KW-0133">Cell shape</keyword>
<evidence type="ECO:0000259" key="14">
    <source>
        <dbReference type="Pfam" id="PF08245"/>
    </source>
</evidence>
<dbReference type="NCBIfam" id="NF010693">
    <property type="entry name" value="PRK14093.1"/>
    <property type="match status" value="1"/>
</dbReference>
<dbReference type="GO" id="GO:0051301">
    <property type="term" value="P:cell division"/>
    <property type="evidence" value="ECO:0007669"/>
    <property type="project" value="UniProtKB-KW"/>
</dbReference>
<dbReference type="Gene3D" id="3.40.1190.10">
    <property type="entry name" value="Mur-like, catalytic domain"/>
    <property type="match status" value="1"/>
</dbReference>
<dbReference type="SUPFAM" id="SSF53244">
    <property type="entry name" value="MurD-like peptide ligases, peptide-binding domain"/>
    <property type="match status" value="1"/>
</dbReference>
<dbReference type="GO" id="GO:0008360">
    <property type="term" value="P:regulation of cell shape"/>
    <property type="evidence" value="ECO:0007669"/>
    <property type="project" value="UniProtKB-KW"/>
</dbReference>
<dbReference type="InterPro" id="IPR000713">
    <property type="entry name" value="Mur_ligase_N"/>
</dbReference>
<dbReference type="Pfam" id="PF02875">
    <property type="entry name" value="Mur_ligase_C"/>
    <property type="match status" value="1"/>
</dbReference>
<dbReference type="GO" id="GO:0071555">
    <property type="term" value="P:cell wall organization"/>
    <property type="evidence" value="ECO:0007669"/>
    <property type="project" value="UniProtKB-KW"/>
</dbReference>
<dbReference type="InterPro" id="IPR035911">
    <property type="entry name" value="MurE/MurF_N"/>
</dbReference>
<evidence type="ECO:0000256" key="1">
    <source>
        <dbReference type="ARBA" id="ARBA00022490"/>
    </source>
</evidence>
<reference evidence="15 16" key="1">
    <citation type="submission" date="2016-10" db="EMBL/GenBank/DDBJ databases">
        <authorList>
            <person name="de Groot N.N."/>
        </authorList>
    </citation>
    <scope>NUCLEOTIDE SEQUENCE [LARGE SCALE GENOMIC DNA]</scope>
    <source>
        <strain evidence="15 16">DSM 2698</strain>
    </source>
</reference>
<dbReference type="GO" id="GO:0009252">
    <property type="term" value="P:peptidoglycan biosynthetic process"/>
    <property type="evidence" value="ECO:0007669"/>
    <property type="project" value="UniProtKB-UniRule"/>
</dbReference>
<evidence type="ECO:0000256" key="11">
    <source>
        <dbReference type="RuleBase" id="RU004136"/>
    </source>
</evidence>
<dbReference type="GO" id="GO:0047480">
    <property type="term" value="F:UDP-N-acetylmuramoyl-tripeptide-D-alanyl-D-alanine ligase activity"/>
    <property type="evidence" value="ECO:0007669"/>
    <property type="project" value="UniProtKB-UniRule"/>
</dbReference>
<gene>
    <name evidence="10" type="primary">murF</name>
    <name evidence="15" type="ORF">SAMN03080610_01443</name>
</gene>
<comment type="similarity">
    <text evidence="10">Belongs to the MurCDEF family. MurF subfamily.</text>
</comment>
<evidence type="ECO:0000256" key="9">
    <source>
        <dbReference type="ARBA" id="ARBA00023316"/>
    </source>
</evidence>
<dbReference type="EMBL" id="FMVW01000002">
    <property type="protein sequence ID" value="SCZ31911.1"/>
    <property type="molecule type" value="Genomic_DNA"/>
</dbReference>
<dbReference type="Proteomes" id="UP000199347">
    <property type="component" value="Unassembled WGS sequence"/>
</dbReference>
<evidence type="ECO:0000259" key="13">
    <source>
        <dbReference type="Pfam" id="PF02875"/>
    </source>
</evidence>
<dbReference type="InterPro" id="IPR004101">
    <property type="entry name" value="Mur_ligase_C"/>
</dbReference>
<keyword evidence="4 10" id="KW-0547">Nucleotide-binding</keyword>
<dbReference type="OrthoDB" id="9801978at2"/>
<dbReference type="GO" id="GO:0005737">
    <property type="term" value="C:cytoplasm"/>
    <property type="evidence" value="ECO:0007669"/>
    <property type="project" value="UniProtKB-SubCell"/>
</dbReference>
<dbReference type="SUPFAM" id="SSF63418">
    <property type="entry name" value="MurE/MurF N-terminal domain"/>
    <property type="match status" value="1"/>
</dbReference>
<sequence length="491" mass="51641">MNPLWRIAEFLAATEGRLEGGAPQPALSGEEDAGAISPMAITGISIDSRTVGPREAFFAIKGDRFDGHDFAEAALQRGAALAVVSEDRLAELSGGPFVVVPDDPLKALERLGVAARARSHAKIVAVTGSVGKTGTKEMLRLAFSLLGETHAPVGSFNNHWGVPLTLARLPEKAAFGIFEIGMNHAGEITPLTRMVRPDVAIVTTVEPVHIEFFGTLEAIADAKAEIFEGLERGGMAILNRDNGQFDRLVGAARARGARIVSFGEHPDCDVSLVGLIEEDSGSRVTADVFGESVQYRLGAPGRHLATNSLSVLATAAVLGESPSAAGQALSQFSAPVGRGARTQLRVGEGSFTLIDESYNANPASMRAAIALLGAAEPGANGRRIAVLGDMGELGDQAPAFHAELVDNLATARADQIFLVGPLMHHLWNHLPERVQGAYAETAGEIEPILLDAIRPGDVVMAKASLLTGLGRLVAAMKERFPAKDPNDKEES</sequence>
<protein>
    <recommendedName>
        <fullName evidence="10 11">UDP-N-acetylmuramoyl-tripeptide--D-alanyl-D-alanine ligase</fullName>
        <ecNumber evidence="10 11">6.3.2.10</ecNumber>
    </recommendedName>
    <alternativeName>
        <fullName evidence="10">D-alanyl-D-alanine-adding enzyme</fullName>
    </alternativeName>
</protein>
<evidence type="ECO:0000256" key="10">
    <source>
        <dbReference type="HAMAP-Rule" id="MF_02019"/>
    </source>
</evidence>
<evidence type="ECO:0000313" key="15">
    <source>
        <dbReference type="EMBL" id="SCZ31911.1"/>
    </source>
</evidence>
<dbReference type="Gene3D" id="3.40.1390.10">
    <property type="entry name" value="MurE/MurF, N-terminal domain"/>
    <property type="match status" value="1"/>
</dbReference>
<feature type="domain" description="Mur ligase C-terminal" evidence="13">
    <location>
        <begin position="341"/>
        <end position="464"/>
    </location>
</feature>
<comment type="caution">
    <text evidence="10">Lacks conserved residue(s) required for the propagation of feature annotation.</text>
</comment>
<dbReference type="EC" id="6.3.2.10" evidence="10 11"/>
<dbReference type="HAMAP" id="MF_02019">
    <property type="entry name" value="MurF"/>
    <property type="match status" value="1"/>
</dbReference>
<comment type="pathway">
    <text evidence="10 11">Cell wall biogenesis; peptidoglycan biosynthesis.</text>
</comment>
<keyword evidence="8 10" id="KW-0131">Cell cycle</keyword>
<evidence type="ECO:0000256" key="5">
    <source>
        <dbReference type="ARBA" id="ARBA00022840"/>
    </source>
</evidence>
<evidence type="ECO:0000256" key="8">
    <source>
        <dbReference type="ARBA" id="ARBA00023306"/>
    </source>
</evidence>
<keyword evidence="5 10" id="KW-0067">ATP-binding</keyword>
<dbReference type="UniPathway" id="UPA00219"/>
<dbReference type="AlphaFoldDB" id="A0A1G5N536"/>
<keyword evidence="9 10" id="KW-0961">Cell wall biogenesis/degradation</keyword>
<proteinExistence type="inferred from homology"/>
<dbReference type="InterPro" id="IPR005863">
    <property type="entry name" value="UDP-N-AcMur_synth"/>
</dbReference>
<dbReference type="STRING" id="1120955.SAMN03080610_01443"/>
<dbReference type="SUPFAM" id="SSF53623">
    <property type="entry name" value="MurD-like peptide ligases, catalytic domain"/>
    <property type="match status" value="1"/>
</dbReference>
<comment type="subcellular location">
    <subcellularLocation>
        <location evidence="10 11">Cytoplasm</location>
    </subcellularLocation>
</comment>
<evidence type="ECO:0000256" key="3">
    <source>
        <dbReference type="ARBA" id="ARBA00022618"/>
    </source>
</evidence>
<keyword evidence="7 10" id="KW-0573">Peptidoglycan synthesis</keyword>
<dbReference type="InterPro" id="IPR051046">
    <property type="entry name" value="MurCDEF_CellWall_CoF430Synth"/>
</dbReference>
<name>A0A1G5N536_AFIMA</name>
<dbReference type="Gene3D" id="3.90.190.20">
    <property type="entry name" value="Mur ligase, C-terminal domain"/>
    <property type="match status" value="1"/>
</dbReference>
<evidence type="ECO:0000256" key="6">
    <source>
        <dbReference type="ARBA" id="ARBA00022960"/>
    </source>
</evidence>
<evidence type="ECO:0000256" key="4">
    <source>
        <dbReference type="ARBA" id="ARBA00022741"/>
    </source>
</evidence>
<dbReference type="NCBIfam" id="TIGR01143">
    <property type="entry name" value="murF"/>
    <property type="match status" value="1"/>
</dbReference>
<keyword evidence="16" id="KW-1185">Reference proteome</keyword>
<dbReference type="InterPro" id="IPR036615">
    <property type="entry name" value="Mur_ligase_C_dom_sf"/>
</dbReference>
<dbReference type="GO" id="GO:0008766">
    <property type="term" value="F:UDP-N-acetylmuramoylalanyl-D-glutamyl-2,6-diaminopimelate-D-alanyl-D-alanine ligase activity"/>
    <property type="evidence" value="ECO:0007669"/>
    <property type="project" value="RHEA"/>
</dbReference>
<dbReference type="PANTHER" id="PTHR43024">
    <property type="entry name" value="UDP-N-ACETYLMURAMOYL-TRIPEPTIDE--D-ALANYL-D-ALANINE LIGASE"/>
    <property type="match status" value="1"/>
</dbReference>
<keyword evidence="1 10" id="KW-0963">Cytoplasm</keyword>
<keyword evidence="3 10" id="KW-0132">Cell division</keyword>
<feature type="domain" description="Mur ligase N-terminal catalytic" evidence="12">
    <location>
        <begin position="41"/>
        <end position="88"/>
    </location>
</feature>
<comment type="function">
    <text evidence="10 11">Involved in cell wall formation. Catalyzes the final step in the synthesis of UDP-N-acetylmuramoyl-pentapeptide, the precursor of murein.</text>
</comment>
<keyword evidence="2 10" id="KW-0436">Ligase</keyword>
<organism evidence="15 16">
    <name type="scientific">Afifella marina DSM 2698</name>
    <dbReference type="NCBI Taxonomy" id="1120955"/>
    <lineage>
        <taxon>Bacteria</taxon>
        <taxon>Pseudomonadati</taxon>
        <taxon>Pseudomonadota</taxon>
        <taxon>Alphaproteobacteria</taxon>
        <taxon>Hyphomicrobiales</taxon>
        <taxon>Afifellaceae</taxon>
        <taxon>Afifella</taxon>
    </lineage>
</organism>
<dbReference type="Pfam" id="PF01225">
    <property type="entry name" value="Mur_ligase"/>
    <property type="match status" value="1"/>
</dbReference>
<comment type="catalytic activity">
    <reaction evidence="10 11">
        <text>D-alanyl-D-alanine + UDP-N-acetyl-alpha-D-muramoyl-L-alanyl-gamma-D-glutamyl-meso-2,6-diaminopimelate + ATP = UDP-N-acetyl-alpha-D-muramoyl-L-alanyl-gamma-D-glutamyl-meso-2,6-diaminopimeloyl-D-alanyl-D-alanine + ADP + phosphate + H(+)</text>
        <dbReference type="Rhea" id="RHEA:28374"/>
        <dbReference type="ChEBI" id="CHEBI:15378"/>
        <dbReference type="ChEBI" id="CHEBI:30616"/>
        <dbReference type="ChEBI" id="CHEBI:43474"/>
        <dbReference type="ChEBI" id="CHEBI:57822"/>
        <dbReference type="ChEBI" id="CHEBI:61386"/>
        <dbReference type="ChEBI" id="CHEBI:83905"/>
        <dbReference type="ChEBI" id="CHEBI:456216"/>
        <dbReference type="EC" id="6.3.2.10"/>
    </reaction>
</comment>